<evidence type="ECO:0000313" key="11">
    <source>
        <dbReference type="Proteomes" id="UP001146793"/>
    </source>
</evidence>
<comment type="caution">
    <text evidence="10">The sequence shown here is derived from an EMBL/GenBank/DDBJ whole genome shotgun (WGS) entry which is preliminary data.</text>
</comment>
<accession>A0AAV8A0Z0</accession>
<evidence type="ECO:0000256" key="1">
    <source>
        <dbReference type="ARBA" id="ARBA00004123"/>
    </source>
</evidence>
<keyword evidence="4" id="KW-0238">DNA-binding</keyword>
<dbReference type="GO" id="GO:0001006">
    <property type="term" value="F:RNA polymerase III type 3 promoter sequence-specific DNA binding"/>
    <property type="evidence" value="ECO:0007669"/>
    <property type="project" value="TreeGrafter"/>
</dbReference>
<dbReference type="CDD" id="cd00167">
    <property type="entry name" value="SANT"/>
    <property type="match status" value="3"/>
</dbReference>
<dbReference type="EMBL" id="JANTQA010000015">
    <property type="protein sequence ID" value="KAJ3447852.1"/>
    <property type="molecule type" value="Genomic_DNA"/>
</dbReference>
<organism evidence="10 11">
    <name type="scientific">Anaeramoeba flamelloides</name>
    <dbReference type="NCBI Taxonomy" id="1746091"/>
    <lineage>
        <taxon>Eukaryota</taxon>
        <taxon>Metamonada</taxon>
        <taxon>Anaeramoebidae</taxon>
        <taxon>Anaeramoeba</taxon>
    </lineage>
</organism>
<reference evidence="10" key="1">
    <citation type="submission" date="2022-08" db="EMBL/GenBank/DDBJ databases">
        <title>Novel sulphate-reducing endosymbionts in the free-living metamonad Anaeramoeba.</title>
        <authorList>
            <person name="Jerlstrom-Hultqvist J."/>
            <person name="Cepicka I."/>
            <person name="Gallot-Lavallee L."/>
            <person name="Salas-Leiva D."/>
            <person name="Curtis B.A."/>
            <person name="Zahonova K."/>
            <person name="Pipaliya S."/>
            <person name="Dacks J."/>
            <person name="Roger A.J."/>
        </authorList>
    </citation>
    <scope>NUCLEOTIDE SEQUENCE</scope>
    <source>
        <strain evidence="10">Busselton2</strain>
    </source>
</reference>
<dbReference type="PROSITE" id="PS50090">
    <property type="entry name" value="MYB_LIKE"/>
    <property type="match status" value="3"/>
</dbReference>
<keyword evidence="5" id="KW-0804">Transcription</keyword>
<protein>
    <submittedName>
        <fullName evidence="10">Transcription repressor myb5</fullName>
    </submittedName>
</protein>
<evidence type="ECO:0000256" key="5">
    <source>
        <dbReference type="ARBA" id="ARBA00023163"/>
    </source>
</evidence>
<feature type="compositionally biased region" description="Polar residues" evidence="7">
    <location>
        <begin position="297"/>
        <end position="312"/>
    </location>
</feature>
<dbReference type="GO" id="GO:0042795">
    <property type="term" value="P:snRNA transcription by RNA polymerase II"/>
    <property type="evidence" value="ECO:0007669"/>
    <property type="project" value="TreeGrafter"/>
</dbReference>
<evidence type="ECO:0000256" key="2">
    <source>
        <dbReference type="ARBA" id="ARBA00022737"/>
    </source>
</evidence>
<sequence length="655" mass="76374">MTELINKLKKEFTKKPQLALVKNSKKSIWSPEEDDILARAVEKYKGKNWESIAKYFENKDLKQCQHRWRKVLNPVLKKGKWTQEEDGLLIKYVKKFGDSQWVRLASKIPNRNSKQCRERWKNQLDPKIKRTPWTVDEDRILIERHIEFGNKWSNLKQFLPGRSANNIKNRWNAGLKRKIHEPQYADIQKKVIPKRKKTNKIIKRKKTNKNIKRKKTNKIMKSKKTTKTIKIKTKKKKKEKPISITKPKPRSRVIIKKIIIPKVRTFVVNSNAEASNIKKEFLHSQKIKTDSKKNAIIDNQTTQKIDNNQKSNLKQKEEKPQTYNNNTSSFTGFSRFIPESESESESELESEPESESESENGSESKQKSLLSIGSCSGNEIELDSSDNTASSFSNSEKFQKKKEKLTRKRKKKTNEKLNTYKKKKTNEKNYLQKKTKNSRFERNNKIQPNDKINNRKKIELDFLDINAKTPVNENSFFDYPRNSISSRNTILNHGSNAPNIRFLSFPANVGSPTFVKIDPNGLTVNKQMHEPLVLRNDHVNTTQKINNNTNLKKIILINHDFFNQKSPKKLNFQKKTFLNSITAKKQENSKFPNLSQFPINNVLGKSEYSPDSQNQAQNTSQSLPILHNNTQLQNKSETFNTSNLTYSPVNKDKFK</sequence>
<dbReference type="PROSITE" id="PS51294">
    <property type="entry name" value="HTH_MYB"/>
    <property type="match status" value="3"/>
</dbReference>
<feature type="compositionally biased region" description="Polar residues" evidence="7">
    <location>
        <begin position="633"/>
        <end position="648"/>
    </location>
</feature>
<keyword evidence="2" id="KW-0677">Repeat</keyword>
<dbReference type="Pfam" id="PF00249">
    <property type="entry name" value="Myb_DNA-binding"/>
    <property type="match status" value="1"/>
</dbReference>
<evidence type="ECO:0000259" key="9">
    <source>
        <dbReference type="PROSITE" id="PS51294"/>
    </source>
</evidence>
<dbReference type="InterPro" id="IPR009057">
    <property type="entry name" value="Homeodomain-like_sf"/>
</dbReference>
<evidence type="ECO:0000259" key="8">
    <source>
        <dbReference type="PROSITE" id="PS50090"/>
    </source>
</evidence>
<dbReference type="SMART" id="SM00717">
    <property type="entry name" value="SANT"/>
    <property type="match status" value="3"/>
</dbReference>
<dbReference type="FunFam" id="1.10.10.60:FF:000010">
    <property type="entry name" value="Transcriptional activator Myb isoform A"/>
    <property type="match status" value="1"/>
</dbReference>
<feature type="domain" description="Myb-like" evidence="8">
    <location>
        <begin position="73"/>
        <end position="124"/>
    </location>
</feature>
<gene>
    <name evidence="10" type="ORF">M0812_00325</name>
</gene>
<evidence type="ECO:0000256" key="3">
    <source>
        <dbReference type="ARBA" id="ARBA00023015"/>
    </source>
</evidence>
<dbReference type="Gene3D" id="1.10.10.60">
    <property type="entry name" value="Homeodomain-like"/>
    <property type="match status" value="3"/>
</dbReference>
<keyword evidence="3" id="KW-0805">Transcription regulation</keyword>
<dbReference type="GO" id="GO:0042796">
    <property type="term" value="P:snRNA transcription by RNA polymerase III"/>
    <property type="evidence" value="ECO:0007669"/>
    <property type="project" value="TreeGrafter"/>
</dbReference>
<keyword evidence="6" id="KW-0539">Nucleus</keyword>
<feature type="compositionally biased region" description="Low complexity" evidence="7">
    <location>
        <begin position="385"/>
        <end position="395"/>
    </location>
</feature>
<feature type="compositionally biased region" description="Basic residues" evidence="7">
    <location>
        <begin position="399"/>
        <end position="429"/>
    </location>
</feature>
<feature type="domain" description="Myb-like" evidence="8">
    <location>
        <begin position="125"/>
        <end position="175"/>
    </location>
</feature>
<feature type="compositionally biased region" description="Acidic residues" evidence="7">
    <location>
        <begin position="340"/>
        <end position="360"/>
    </location>
</feature>
<dbReference type="Proteomes" id="UP001146793">
    <property type="component" value="Unassembled WGS sequence"/>
</dbReference>
<dbReference type="GO" id="GO:0019185">
    <property type="term" value="C:snRNA-activating protein complex"/>
    <property type="evidence" value="ECO:0007669"/>
    <property type="project" value="TreeGrafter"/>
</dbReference>
<dbReference type="Pfam" id="PF13921">
    <property type="entry name" value="Myb_DNA-bind_6"/>
    <property type="match status" value="1"/>
</dbReference>
<feature type="domain" description="HTH myb-type" evidence="9">
    <location>
        <begin position="25"/>
        <end position="72"/>
    </location>
</feature>
<feature type="domain" description="HTH myb-type" evidence="9">
    <location>
        <begin position="129"/>
        <end position="179"/>
    </location>
</feature>
<evidence type="ECO:0000256" key="6">
    <source>
        <dbReference type="ARBA" id="ARBA00023242"/>
    </source>
</evidence>
<dbReference type="InterPro" id="IPR017930">
    <property type="entry name" value="Myb_dom"/>
</dbReference>
<feature type="domain" description="HTH myb-type" evidence="9">
    <location>
        <begin position="73"/>
        <end position="128"/>
    </location>
</feature>
<evidence type="ECO:0000256" key="7">
    <source>
        <dbReference type="SAM" id="MobiDB-lite"/>
    </source>
</evidence>
<dbReference type="PANTHER" id="PTHR46621">
    <property type="entry name" value="SNRNA-ACTIVATING PROTEIN COMPLEX SUBUNIT 4"/>
    <property type="match status" value="1"/>
</dbReference>
<feature type="region of interest" description="Disordered" evidence="7">
    <location>
        <begin position="293"/>
        <end position="429"/>
    </location>
</feature>
<dbReference type="InterPro" id="IPR001005">
    <property type="entry name" value="SANT/Myb"/>
</dbReference>
<feature type="domain" description="Myb-like" evidence="8">
    <location>
        <begin position="21"/>
        <end position="72"/>
    </location>
</feature>
<feature type="compositionally biased region" description="Polar residues" evidence="7">
    <location>
        <begin position="367"/>
        <end position="377"/>
    </location>
</feature>
<comment type="subcellular location">
    <subcellularLocation>
        <location evidence="1">Nucleus</location>
    </subcellularLocation>
</comment>
<proteinExistence type="predicted"/>
<feature type="compositionally biased region" description="Polar residues" evidence="7">
    <location>
        <begin position="321"/>
        <end position="332"/>
    </location>
</feature>
<dbReference type="GO" id="GO:0005634">
    <property type="term" value="C:nucleus"/>
    <property type="evidence" value="ECO:0007669"/>
    <property type="project" value="UniProtKB-SubCell"/>
</dbReference>
<dbReference type="GO" id="GO:0000978">
    <property type="term" value="F:RNA polymerase II cis-regulatory region sequence-specific DNA binding"/>
    <property type="evidence" value="ECO:0007669"/>
    <property type="project" value="TreeGrafter"/>
</dbReference>
<dbReference type="SUPFAM" id="SSF46689">
    <property type="entry name" value="Homeodomain-like"/>
    <property type="match status" value="2"/>
</dbReference>
<dbReference type="PANTHER" id="PTHR46621:SF1">
    <property type="entry name" value="SNRNA-ACTIVATING PROTEIN COMPLEX SUBUNIT 4"/>
    <property type="match status" value="1"/>
</dbReference>
<dbReference type="FunFam" id="1.10.10.60:FF:000016">
    <property type="entry name" value="Transcriptional activator Myb isoform A"/>
    <property type="match status" value="1"/>
</dbReference>
<name>A0AAV8A0Z0_9EUKA</name>
<evidence type="ECO:0000313" key="10">
    <source>
        <dbReference type="EMBL" id="KAJ3447852.1"/>
    </source>
</evidence>
<feature type="region of interest" description="Disordered" evidence="7">
    <location>
        <begin position="633"/>
        <end position="655"/>
    </location>
</feature>
<dbReference type="AlphaFoldDB" id="A0AAV8A0Z0"/>
<evidence type="ECO:0000256" key="4">
    <source>
        <dbReference type="ARBA" id="ARBA00023125"/>
    </source>
</evidence>
<dbReference type="InterPro" id="IPR051575">
    <property type="entry name" value="Myb-like_DNA-bd"/>
</dbReference>